<dbReference type="Proteomes" id="UP000075615">
    <property type="component" value="Unassembled WGS sequence"/>
</dbReference>
<protein>
    <recommendedName>
        <fullName evidence="2">Outer membrane protein beta-barrel domain-containing protein</fullName>
    </recommendedName>
</protein>
<dbReference type="STRING" id="296218.AWN68_01375"/>
<dbReference type="InterPro" id="IPR025665">
    <property type="entry name" value="Beta-barrel_OMP_2"/>
</dbReference>
<evidence type="ECO:0000256" key="1">
    <source>
        <dbReference type="SAM" id="SignalP"/>
    </source>
</evidence>
<dbReference type="EMBL" id="LRDB01000001">
    <property type="protein sequence ID" value="KYG83483.1"/>
    <property type="molecule type" value="Genomic_DNA"/>
</dbReference>
<accession>A0A150XXN7</accession>
<keyword evidence="1" id="KW-0732">Signal</keyword>
<comment type="caution">
    <text evidence="3">The sequence shown here is derived from an EMBL/GenBank/DDBJ whole genome shotgun (WGS) entry which is preliminary data.</text>
</comment>
<reference evidence="3 4" key="1">
    <citation type="submission" date="2016-01" db="EMBL/GenBank/DDBJ databases">
        <title>Genome sequencing of Roseivirga echinicomitans KMM 6058.</title>
        <authorList>
            <person name="Selvaratnam C."/>
            <person name="Thevarajoo S."/>
            <person name="Goh K.M."/>
            <person name="Ee R."/>
            <person name="Chan K.-G."/>
            <person name="Chong C.S."/>
        </authorList>
    </citation>
    <scope>NUCLEOTIDE SEQUENCE [LARGE SCALE GENOMIC DNA]</scope>
    <source>
        <strain evidence="3 4">KMM 6058</strain>
    </source>
</reference>
<organism evidence="3 4">
    <name type="scientific">Roseivirga echinicomitans</name>
    <dbReference type="NCBI Taxonomy" id="296218"/>
    <lineage>
        <taxon>Bacteria</taxon>
        <taxon>Pseudomonadati</taxon>
        <taxon>Bacteroidota</taxon>
        <taxon>Cytophagia</taxon>
        <taxon>Cytophagales</taxon>
        <taxon>Roseivirgaceae</taxon>
        <taxon>Roseivirga</taxon>
    </lineage>
</organism>
<evidence type="ECO:0000313" key="3">
    <source>
        <dbReference type="EMBL" id="KYG83483.1"/>
    </source>
</evidence>
<feature type="chain" id="PRO_5007575255" description="Outer membrane protein beta-barrel domain-containing protein" evidence="1">
    <location>
        <begin position="21"/>
        <end position="215"/>
    </location>
</feature>
<dbReference type="AlphaFoldDB" id="A0A150XXN7"/>
<dbReference type="OrthoDB" id="978236at2"/>
<evidence type="ECO:0000313" key="4">
    <source>
        <dbReference type="Proteomes" id="UP000075615"/>
    </source>
</evidence>
<name>A0A150XXN7_9BACT</name>
<proteinExistence type="predicted"/>
<evidence type="ECO:0000259" key="2">
    <source>
        <dbReference type="Pfam" id="PF13568"/>
    </source>
</evidence>
<dbReference type="RefSeq" id="WP_068410376.1">
    <property type="nucleotide sequence ID" value="NZ_LRDB01000001.1"/>
</dbReference>
<gene>
    <name evidence="3" type="ORF">AWN68_01375</name>
</gene>
<sequence>MRKFTLAAVLLSLFSVAAVAQDYNIGIKLGPTLTYSKPSTDGTSTNYDDDGSSVQFLIGAFVDYQFKENYFFSAGINYASKDFGITARSTNSIANVTGAASFNQEFLQVPALLKLYTNEVILDTKIYFNFGIVPEVRLSSSPKSTNSDIIREFRSFDLAGNFGGGLERNIGVNTRVYAGIFSNLGFINQVKIQNEAYDELILKNRLFALEVGIKF</sequence>
<keyword evidence="4" id="KW-1185">Reference proteome</keyword>
<dbReference type="Pfam" id="PF13568">
    <property type="entry name" value="OMP_b-brl_2"/>
    <property type="match status" value="1"/>
</dbReference>
<feature type="signal peptide" evidence="1">
    <location>
        <begin position="1"/>
        <end position="20"/>
    </location>
</feature>
<feature type="domain" description="Outer membrane protein beta-barrel" evidence="2">
    <location>
        <begin position="20"/>
        <end position="183"/>
    </location>
</feature>